<sequence length="151" mass="15258">MLAALYLLLTLAFAGVLLALLLRPGVARAGAVWGLAALLPLLVACVGALVGQARAARVLAGFDPRPVTVTVTNGGTSRTLTLSAGEAACVERAVRLHTRSELLTAGDPVPLLPDTRVTGPLPPQAVVEALGVRGGLSCPGLRALPGENADT</sequence>
<protein>
    <submittedName>
        <fullName evidence="1">Uncharacterized protein</fullName>
    </submittedName>
</protein>
<gene>
    <name evidence="1" type="ORF">DAETH_06770</name>
</gene>
<evidence type="ECO:0000313" key="2">
    <source>
        <dbReference type="Proteomes" id="UP001064971"/>
    </source>
</evidence>
<reference evidence="1" key="1">
    <citation type="submission" date="2022-07" db="EMBL/GenBank/DDBJ databases">
        <title>Complete Genome Sequence of the Radioresistant Bacterium Deinococcus aetherius ST0316, Isolated from the Air Dust collected in Lower Stratosphere above Japan.</title>
        <authorList>
            <person name="Satoh K."/>
            <person name="Hagiwara K."/>
            <person name="Katsumata K."/>
            <person name="Kubo A."/>
            <person name="Yokobori S."/>
            <person name="Yamagishi A."/>
            <person name="Oono Y."/>
            <person name="Narumi I."/>
        </authorList>
    </citation>
    <scope>NUCLEOTIDE SEQUENCE</scope>
    <source>
        <strain evidence="1">ST0316</strain>
    </source>
</reference>
<keyword evidence="2" id="KW-1185">Reference proteome</keyword>
<dbReference type="RefSeq" id="WP_264776528.1">
    <property type="nucleotide sequence ID" value="NZ_AP026560.1"/>
</dbReference>
<dbReference type="EMBL" id="AP026560">
    <property type="protein sequence ID" value="BDP40708.1"/>
    <property type="molecule type" value="Genomic_DNA"/>
</dbReference>
<proteinExistence type="predicted"/>
<dbReference type="Proteomes" id="UP001064971">
    <property type="component" value="Chromosome"/>
</dbReference>
<name>A0ABN6RBH6_9DEIO</name>
<evidence type="ECO:0000313" key="1">
    <source>
        <dbReference type="EMBL" id="BDP40708.1"/>
    </source>
</evidence>
<organism evidence="1 2">
    <name type="scientific">Deinococcus aetherius</name>
    <dbReference type="NCBI Taxonomy" id="200252"/>
    <lineage>
        <taxon>Bacteria</taxon>
        <taxon>Thermotogati</taxon>
        <taxon>Deinococcota</taxon>
        <taxon>Deinococci</taxon>
        <taxon>Deinococcales</taxon>
        <taxon>Deinococcaceae</taxon>
        <taxon>Deinococcus</taxon>
    </lineage>
</organism>
<accession>A0ABN6RBH6</accession>